<comment type="caution">
    <text evidence="1">The sequence shown here is derived from an EMBL/GenBank/DDBJ whole genome shotgun (WGS) entry which is preliminary data.</text>
</comment>
<accession>A0AAV9JIP4</accession>
<gene>
    <name evidence="1" type="ORF">LTR36_003573</name>
</gene>
<reference evidence="1 2" key="1">
    <citation type="submission" date="2021-11" db="EMBL/GenBank/DDBJ databases">
        <title>Black yeast isolated from Biological Soil Crust.</title>
        <authorList>
            <person name="Kurbessoian T."/>
        </authorList>
    </citation>
    <scope>NUCLEOTIDE SEQUENCE [LARGE SCALE GENOMIC DNA]</scope>
    <source>
        <strain evidence="1 2">CCFEE 5522</strain>
    </source>
</reference>
<name>A0AAV9JIP4_9PEZI</name>
<dbReference type="AlphaFoldDB" id="A0AAV9JIP4"/>
<organism evidence="1 2">
    <name type="scientific">Oleoguttula mirabilis</name>
    <dbReference type="NCBI Taxonomy" id="1507867"/>
    <lineage>
        <taxon>Eukaryota</taxon>
        <taxon>Fungi</taxon>
        <taxon>Dikarya</taxon>
        <taxon>Ascomycota</taxon>
        <taxon>Pezizomycotina</taxon>
        <taxon>Dothideomycetes</taxon>
        <taxon>Dothideomycetidae</taxon>
        <taxon>Mycosphaerellales</taxon>
        <taxon>Teratosphaeriaceae</taxon>
        <taxon>Oleoguttula</taxon>
    </lineage>
</organism>
<protein>
    <submittedName>
        <fullName evidence="1">Uncharacterized protein</fullName>
    </submittedName>
</protein>
<sequence length="121" mass="13176">MHFNDSARGTINETLATLSTNLDATSTDFGKPQVRGTGEVLFCRANGEALGVERLEEMEEMEEFVNAVRARVKKPAAAETGELDLEKARAMVARLITPEGFAAFLEVCRVTGEQRDSVNGI</sequence>
<evidence type="ECO:0000313" key="1">
    <source>
        <dbReference type="EMBL" id="KAK4545022.1"/>
    </source>
</evidence>
<dbReference type="EMBL" id="JAVFHQ010000021">
    <property type="protein sequence ID" value="KAK4545022.1"/>
    <property type="molecule type" value="Genomic_DNA"/>
</dbReference>
<evidence type="ECO:0000313" key="2">
    <source>
        <dbReference type="Proteomes" id="UP001324427"/>
    </source>
</evidence>
<proteinExistence type="predicted"/>
<keyword evidence="2" id="KW-1185">Reference proteome</keyword>
<dbReference type="Proteomes" id="UP001324427">
    <property type="component" value="Unassembled WGS sequence"/>
</dbReference>